<dbReference type="InterPro" id="IPR009057">
    <property type="entry name" value="Homeodomain-like_sf"/>
</dbReference>
<sequence>SKIQEISPISNALKIASSKFLQIEKALEMWIGTVEQYKLTLTSKVICQKALQFAALLGISEEEFRASQG</sequence>
<dbReference type="GO" id="GO:0003677">
    <property type="term" value="F:DNA binding"/>
    <property type="evidence" value="ECO:0007669"/>
    <property type="project" value="UniProtKB-KW"/>
</dbReference>
<dbReference type="EMBL" id="CAJVPY010000266">
    <property type="protein sequence ID" value="CAG8461560.1"/>
    <property type="molecule type" value="Genomic_DNA"/>
</dbReference>
<proteinExistence type="predicted"/>
<dbReference type="AlphaFoldDB" id="A0A9N8YYU9"/>
<feature type="domain" description="HTH CENPB-type" evidence="2">
    <location>
        <begin position="21"/>
        <end position="69"/>
    </location>
</feature>
<evidence type="ECO:0000313" key="4">
    <source>
        <dbReference type="Proteomes" id="UP000789405"/>
    </source>
</evidence>
<organism evidence="3 4">
    <name type="scientific">Dentiscutata erythropus</name>
    <dbReference type="NCBI Taxonomy" id="1348616"/>
    <lineage>
        <taxon>Eukaryota</taxon>
        <taxon>Fungi</taxon>
        <taxon>Fungi incertae sedis</taxon>
        <taxon>Mucoromycota</taxon>
        <taxon>Glomeromycotina</taxon>
        <taxon>Glomeromycetes</taxon>
        <taxon>Diversisporales</taxon>
        <taxon>Gigasporaceae</taxon>
        <taxon>Dentiscutata</taxon>
    </lineage>
</organism>
<evidence type="ECO:0000313" key="3">
    <source>
        <dbReference type="EMBL" id="CAG8461560.1"/>
    </source>
</evidence>
<reference evidence="3" key="1">
    <citation type="submission" date="2021-06" db="EMBL/GenBank/DDBJ databases">
        <authorList>
            <person name="Kallberg Y."/>
            <person name="Tangrot J."/>
            <person name="Rosling A."/>
        </authorList>
    </citation>
    <scope>NUCLEOTIDE SEQUENCE</scope>
    <source>
        <strain evidence="3">MA453B</strain>
    </source>
</reference>
<accession>A0A9N8YYU9</accession>
<protein>
    <submittedName>
        <fullName evidence="3">21008_t:CDS:1</fullName>
    </submittedName>
</protein>
<feature type="non-terminal residue" evidence="3">
    <location>
        <position position="1"/>
    </location>
</feature>
<comment type="caution">
    <text evidence="3">The sequence shown here is derived from an EMBL/GenBank/DDBJ whole genome shotgun (WGS) entry which is preliminary data.</text>
</comment>
<dbReference type="OrthoDB" id="2352171at2759"/>
<dbReference type="Proteomes" id="UP000789405">
    <property type="component" value="Unassembled WGS sequence"/>
</dbReference>
<dbReference type="SUPFAM" id="SSF46689">
    <property type="entry name" value="Homeodomain-like"/>
    <property type="match status" value="1"/>
</dbReference>
<name>A0A9N8YYU9_9GLOM</name>
<dbReference type="InterPro" id="IPR006600">
    <property type="entry name" value="HTH_CenpB_DNA-bd_dom"/>
</dbReference>
<dbReference type="Pfam" id="PF03221">
    <property type="entry name" value="HTH_Tnp_Tc5"/>
    <property type="match status" value="1"/>
</dbReference>
<keyword evidence="1" id="KW-0238">DNA-binding</keyword>
<gene>
    <name evidence="3" type="ORF">DERYTH_LOCUS1034</name>
</gene>
<evidence type="ECO:0000259" key="2">
    <source>
        <dbReference type="Pfam" id="PF03221"/>
    </source>
</evidence>
<dbReference type="Gene3D" id="1.10.10.60">
    <property type="entry name" value="Homeodomain-like"/>
    <property type="match status" value="1"/>
</dbReference>
<evidence type="ECO:0000256" key="1">
    <source>
        <dbReference type="ARBA" id="ARBA00023125"/>
    </source>
</evidence>
<keyword evidence="4" id="KW-1185">Reference proteome</keyword>